<comment type="function">
    <text evidence="10">Component of the origin recognition complex (ORC) that binds origins of replication. DNA-binding is ATP-dependent, however specific DNA sequences that define origins of replication have not been identified so far. ORC is required to assemble the pre-replication complex necessary to initiate DNA replication.</text>
</comment>
<comment type="caution">
    <text evidence="13">The sequence shown here is derived from an EMBL/GenBank/DDBJ whole genome shotgun (WGS) entry which is preliminary data.</text>
</comment>
<keyword evidence="6 10" id="KW-0067">ATP-binding</keyword>
<accession>A0AAD5Y1C0</accession>
<reference evidence="13" key="1">
    <citation type="submission" date="2020-05" db="EMBL/GenBank/DDBJ databases">
        <title>Phylogenomic resolution of chytrid fungi.</title>
        <authorList>
            <person name="Stajich J.E."/>
            <person name="Amses K."/>
            <person name="Simmons R."/>
            <person name="Seto K."/>
            <person name="Myers J."/>
            <person name="Bonds A."/>
            <person name="Quandt C.A."/>
            <person name="Barry K."/>
            <person name="Liu P."/>
            <person name="Grigoriev I."/>
            <person name="Longcore J.E."/>
            <person name="James T.Y."/>
        </authorList>
    </citation>
    <scope>NUCLEOTIDE SEQUENCE</scope>
    <source>
        <strain evidence="13">JEL0476</strain>
    </source>
</reference>
<evidence type="ECO:0000313" key="14">
    <source>
        <dbReference type="Proteomes" id="UP001211065"/>
    </source>
</evidence>
<evidence type="ECO:0000259" key="12">
    <source>
        <dbReference type="SMART" id="SM00382"/>
    </source>
</evidence>
<comment type="similarity">
    <text evidence="2 10">Belongs to the ORC1 family.</text>
</comment>
<keyword evidence="9 10" id="KW-0539">Nucleus</keyword>
<comment type="subcellular location">
    <subcellularLocation>
        <location evidence="1 10">Nucleus</location>
    </subcellularLocation>
</comment>
<evidence type="ECO:0000256" key="6">
    <source>
        <dbReference type="ARBA" id="ARBA00022840"/>
    </source>
</evidence>
<dbReference type="PANTHER" id="PTHR10763">
    <property type="entry name" value="CELL DIVISION CONTROL PROTEIN 6-RELATED"/>
    <property type="match status" value="1"/>
</dbReference>
<organism evidence="13 14">
    <name type="scientific">Clydaea vesicula</name>
    <dbReference type="NCBI Taxonomy" id="447962"/>
    <lineage>
        <taxon>Eukaryota</taxon>
        <taxon>Fungi</taxon>
        <taxon>Fungi incertae sedis</taxon>
        <taxon>Chytridiomycota</taxon>
        <taxon>Chytridiomycota incertae sedis</taxon>
        <taxon>Chytridiomycetes</taxon>
        <taxon>Lobulomycetales</taxon>
        <taxon>Lobulomycetaceae</taxon>
        <taxon>Clydaea</taxon>
    </lineage>
</organism>
<keyword evidence="4" id="KW-0479">Metal-binding</keyword>
<keyword evidence="8 10" id="KW-0238">DNA-binding</keyword>
<dbReference type="InterPro" id="IPR054425">
    <property type="entry name" value="Cdc6_ORC1-like_ATPase_lid"/>
</dbReference>
<comment type="subunit">
    <text evidence="10">ORC is composed of six subunits.</text>
</comment>
<dbReference type="GO" id="GO:0006270">
    <property type="term" value="P:DNA replication initiation"/>
    <property type="evidence" value="ECO:0007669"/>
    <property type="project" value="TreeGrafter"/>
</dbReference>
<dbReference type="FunFam" id="3.40.50.300:FF:000199">
    <property type="entry name" value="Origin recognition complex subunit 1"/>
    <property type="match status" value="1"/>
</dbReference>
<evidence type="ECO:0000256" key="9">
    <source>
        <dbReference type="ARBA" id="ARBA00023242"/>
    </source>
</evidence>
<evidence type="ECO:0000256" key="11">
    <source>
        <dbReference type="SAM" id="MobiDB-lite"/>
    </source>
</evidence>
<dbReference type="Pfam" id="PF22606">
    <property type="entry name" value="Cdc6-ORC-like_ATPase_lid"/>
    <property type="match status" value="1"/>
</dbReference>
<dbReference type="GO" id="GO:0003688">
    <property type="term" value="F:DNA replication origin binding"/>
    <property type="evidence" value="ECO:0007669"/>
    <property type="project" value="UniProtKB-ARBA"/>
</dbReference>
<dbReference type="InterPro" id="IPR003593">
    <property type="entry name" value="AAA+_ATPase"/>
</dbReference>
<dbReference type="EMBL" id="JADGJW010000132">
    <property type="protein sequence ID" value="KAJ3223381.1"/>
    <property type="molecule type" value="Genomic_DNA"/>
</dbReference>
<feature type="region of interest" description="Disordered" evidence="11">
    <location>
        <begin position="1"/>
        <end position="21"/>
    </location>
</feature>
<dbReference type="Gene3D" id="3.40.50.300">
    <property type="entry name" value="P-loop containing nucleotide triphosphate hydrolases"/>
    <property type="match status" value="1"/>
</dbReference>
<dbReference type="GO" id="GO:0005664">
    <property type="term" value="C:nuclear origin of replication recognition complex"/>
    <property type="evidence" value="ECO:0007669"/>
    <property type="project" value="TreeGrafter"/>
</dbReference>
<evidence type="ECO:0000256" key="1">
    <source>
        <dbReference type="ARBA" id="ARBA00004123"/>
    </source>
</evidence>
<sequence>MTRTTACKRSQNDDETNGAKRQKITVNVPRRSSNRITRLSTSKMLDDEQIVNAIVSSMGSKLSEKKVLSEKTKINSSANQQNICSKELLSDFELARTSLHVKTVPKHLPCRENEHFDLLRLIESNITSKEGSCIYISGVPGTGKTATVKHVIRELLETPAVKNFDFYEINGMKLSDPTSAFSNLSRMIFKKKFSISQSIDKLEKKFTNNKKNKHTVILVDELDLLVTKNQKVIYNFFDWPSRKNSNLTVIAIANTMDLPERVLLNRVASRLGLTRINFTPYDYNQLIRIVEARLEQIPNAFDADSILYCAKKVSAVSGDARKALDICRRAVEILQSKILQDESPTEVITFEIMQEAVKELFSTSALQFLMCS</sequence>
<feature type="domain" description="AAA+ ATPase" evidence="12">
    <location>
        <begin position="130"/>
        <end position="277"/>
    </location>
</feature>
<dbReference type="InterPro" id="IPR027417">
    <property type="entry name" value="P-loop_NTPase"/>
</dbReference>
<evidence type="ECO:0000256" key="2">
    <source>
        <dbReference type="ARBA" id="ARBA00008398"/>
    </source>
</evidence>
<dbReference type="InterPro" id="IPR050311">
    <property type="entry name" value="ORC1/CDC6"/>
</dbReference>
<evidence type="ECO:0000256" key="8">
    <source>
        <dbReference type="ARBA" id="ARBA00023125"/>
    </source>
</evidence>
<evidence type="ECO:0000256" key="10">
    <source>
        <dbReference type="RuleBase" id="RU365058"/>
    </source>
</evidence>
<keyword evidence="14" id="KW-1185">Reference proteome</keyword>
<gene>
    <name evidence="13" type="primary">ORC1</name>
    <name evidence="13" type="ORF">HK099_001207</name>
</gene>
<dbReference type="AlphaFoldDB" id="A0AAD5Y1C0"/>
<dbReference type="GO" id="GO:0046872">
    <property type="term" value="F:metal ion binding"/>
    <property type="evidence" value="ECO:0007669"/>
    <property type="project" value="UniProtKB-KW"/>
</dbReference>
<evidence type="ECO:0000256" key="4">
    <source>
        <dbReference type="ARBA" id="ARBA00022723"/>
    </source>
</evidence>
<keyword evidence="7" id="KW-0460">Magnesium</keyword>
<evidence type="ECO:0000256" key="7">
    <source>
        <dbReference type="ARBA" id="ARBA00022842"/>
    </source>
</evidence>
<dbReference type="GO" id="GO:0016887">
    <property type="term" value="F:ATP hydrolysis activity"/>
    <property type="evidence" value="ECO:0007669"/>
    <property type="project" value="InterPro"/>
</dbReference>
<name>A0AAD5Y1C0_9FUNG</name>
<dbReference type="GO" id="GO:0033314">
    <property type="term" value="P:mitotic DNA replication checkpoint signaling"/>
    <property type="evidence" value="ECO:0007669"/>
    <property type="project" value="TreeGrafter"/>
</dbReference>
<dbReference type="Pfam" id="PF00004">
    <property type="entry name" value="AAA"/>
    <property type="match status" value="1"/>
</dbReference>
<evidence type="ECO:0000313" key="13">
    <source>
        <dbReference type="EMBL" id="KAJ3223381.1"/>
    </source>
</evidence>
<dbReference type="PANTHER" id="PTHR10763:SF23">
    <property type="entry name" value="ORIGIN RECOGNITION COMPLEX SUBUNIT 1"/>
    <property type="match status" value="1"/>
</dbReference>
<dbReference type="SMART" id="SM00382">
    <property type="entry name" value="AAA"/>
    <property type="match status" value="1"/>
</dbReference>
<keyword evidence="5 10" id="KW-0547">Nucleotide-binding</keyword>
<dbReference type="Gene3D" id="1.10.8.60">
    <property type="match status" value="1"/>
</dbReference>
<keyword evidence="3 10" id="KW-0235">DNA replication</keyword>
<dbReference type="InterPro" id="IPR003959">
    <property type="entry name" value="ATPase_AAA_core"/>
</dbReference>
<dbReference type="CDD" id="cd00009">
    <property type="entry name" value="AAA"/>
    <property type="match status" value="1"/>
</dbReference>
<dbReference type="SUPFAM" id="SSF52540">
    <property type="entry name" value="P-loop containing nucleoside triphosphate hydrolases"/>
    <property type="match status" value="1"/>
</dbReference>
<evidence type="ECO:0000256" key="3">
    <source>
        <dbReference type="ARBA" id="ARBA00022705"/>
    </source>
</evidence>
<evidence type="ECO:0000256" key="5">
    <source>
        <dbReference type="ARBA" id="ARBA00022741"/>
    </source>
</evidence>
<dbReference type="GO" id="GO:0005524">
    <property type="term" value="F:ATP binding"/>
    <property type="evidence" value="ECO:0007669"/>
    <property type="project" value="UniProtKB-KW"/>
</dbReference>
<protein>
    <recommendedName>
        <fullName evidence="10">Origin recognition complex subunit 1</fullName>
    </recommendedName>
</protein>
<proteinExistence type="inferred from homology"/>
<dbReference type="Proteomes" id="UP001211065">
    <property type="component" value="Unassembled WGS sequence"/>
</dbReference>